<feature type="compositionally biased region" description="Polar residues" evidence="5">
    <location>
        <begin position="1"/>
        <end position="20"/>
    </location>
</feature>
<dbReference type="SUPFAM" id="SSF54001">
    <property type="entry name" value="Cysteine proteinases"/>
    <property type="match status" value="1"/>
</dbReference>
<dbReference type="PROSITE" id="PS00972">
    <property type="entry name" value="USP_1"/>
    <property type="match status" value="1"/>
</dbReference>
<dbReference type="SUPFAM" id="SSF54236">
    <property type="entry name" value="Ubiquitin-like"/>
    <property type="match status" value="1"/>
</dbReference>
<dbReference type="InterPro" id="IPR018200">
    <property type="entry name" value="USP_CS"/>
</dbReference>
<dbReference type="InterPro" id="IPR038765">
    <property type="entry name" value="Papain-like_cys_pep_sf"/>
</dbReference>
<dbReference type="EMBL" id="JAAAUY010000488">
    <property type="protein sequence ID" value="KAF9329286.1"/>
    <property type="molecule type" value="Genomic_DNA"/>
</dbReference>
<feature type="domain" description="Ubiquitin-like" evidence="6">
    <location>
        <begin position="1093"/>
        <end position="1173"/>
    </location>
</feature>
<dbReference type="GO" id="GO:0016579">
    <property type="term" value="P:protein deubiquitination"/>
    <property type="evidence" value="ECO:0007669"/>
    <property type="project" value="InterPro"/>
</dbReference>
<keyword evidence="4" id="KW-0378">Hydrolase</keyword>
<dbReference type="GO" id="GO:0005634">
    <property type="term" value="C:nucleus"/>
    <property type="evidence" value="ECO:0007669"/>
    <property type="project" value="TreeGrafter"/>
</dbReference>
<evidence type="ECO:0000259" key="6">
    <source>
        <dbReference type="PROSITE" id="PS50053"/>
    </source>
</evidence>
<evidence type="ECO:0000313" key="8">
    <source>
        <dbReference type="EMBL" id="KAF9329286.1"/>
    </source>
</evidence>
<dbReference type="Gene3D" id="3.10.20.90">
    <property type="entry name" value="Phosphatidylinositol 3-kinase Catalytic Subunit, Chain A, domain 1"/>
    <property type="match status" value="1"/>
</dbReference>
<accession>A0A9P5SJI8</accession>
<dbReference type="Proteomes" id="UP000696485">
    <property type="component" value="Unassembled WGS sequence"/>
</dbReference>
<feature type="compositionally biased region" description="Acidic residues" evidence="5">
    <location>
        <begin position="123"/>
        <end position="132"/>
    </location>
</feature>
<dbReference type="GO" id="GO:0006508">
    <property type="term" value="P:proteolysis"/>
    <property type="evidence" value="ECO:0007669"/>
    <property type="project" value="UniProtKB-KW"/>
</dbReference>
<evidence type="ECO:0000313" key="9">
    <source>
        <dbReference type="Proteomes" id="UP000696485"/>
    </source>
</evidence>
<dbReference type="Pfam" id="PF25010">
    <property type="entry name" value="ARM_UBP24_USP9X-Y"/>
    <property type="match status" value="1"/>
</dbReference>
<dbReference type="Pfam" id="PF22900">
    <property type="entry name" value="UCH_UBL1"/>
    <property type="match status" value="1"/>
</dbReference>
<evidence type="ECO:0008006" key="10">
    <source>
        <dbReference type="Google" id="ProtNLM"/>
    </source>
</evidence>
<dbReference type="InterPro" id="IPR028889">
    <property type="entry name" value="USP"/>
</dbReference>
<dbReference type="PROSITE" id="PS50235">
    <property type="entry name" value="USP_3"/>
    <property type="match status" value="1"/>
</dbReference>
<dbReference type="PROSITE" id="PS50053">
    <property type="entry name" value="UBIQUITIN_2"/>
    <property type="match status" value="1"/>
</dbReference>
<evidence type="ECO:0000256" key="3">
    <source>
        <dbReference type="ARBA" id="ARBA00022786"/>
    </source>
</evidence>
<feature type="region of interest" description="Disordered" evidence="5">
    <location>
        <begin position="3121"/>
        <end position="3149"/>
    </location>
</feature>
<dbReference type="PANTHER" id="PTHR24006:SF910">
    <property type="entry name" value="UBIQUITINYL HYDROLASE 1"/>
    <property type="match status" value="1"/>
</dbReference>
<evidence type="ECO:0000256" key="1">
    <source>
        <dbReference type="ARBA" id="ARBA00022553"/>
    </source>
</evidence>
<feature type="compositionally biased region" description="Low complexity" evidence="5">
    <location>
        <begin position="2280"/>
        <end position="2296"/>
    </location>
</feature>
<dbReference type="SMART" id="SM00213">
    <property type="entry name" value="UBQ"/>
    <property type="match status" value="1"/>
</dbReference>
<protein>
    <recommendedName>
        <fullName evidence="10">Ubiquitinyl hydrolase 1</fullName>
    </recommendedName>
</protein>
<comment type="caution">
    <text evidence="8">The sequence shown here is derived from an EMBL/GenBank/DDBJ whole genome shotgun (WGS) entry which is preliminary data.</text>
</comment>
<dbReference type="InterPro" id="IPR021905">
    <property type="entry name" value="DUF3517"/>
</dbReference>
<feature type="region of interest" description="Disordered" evidence="5">
    <location>
        <begin position="1"/>
        <end position="132"/>
    </location>
</feature>
<evidence type="ECO:0000256" key="5">
    <source>
        <dbReference type="SAM" id="MobiDB-lite"/>
    </source>
</evidence>
<dbReference type="InterPro" id="IPR056850">
    <property type="entry name" value="ARM_UBP34_24_USP9X_Y"/>
</dbReference>
<dbReference type="GO" id="GO:0005829">
    <property type="term" value="C:cytosol"/>
    <property type="evidence" value="ECO:0007669"/>
    <property type="project" value="TreeGrafter"/>
</dbReference>
<gene>
    <name evidence="8" type="ORF">BG006_007597</name>
</gene>
<keyword evidence="1" id="KW-0597">Phosphoprotein</keyword>
<reference evidence="8" key="1">
    <citation type="journal article" date="2020" name="Fungal Divers.">
        <title>Resolving the Mortierellaceae phylogeny through synthesis of multi-gene phylogenetics and phylogenomics.</title>
        <authorList>
            <person name="Vandepol N."/>
            <person name="Liber J."/>
            <person name="Desiro A."/>
            <person name="Na H."/>
            <person name="Kennedy M."/>
            <person name="Barry K."/>
            <person name="Grigoriev I.V."/>
            <person name="Miller A.N."/>
            <person name="O'Donnell K."/>
            <person name="Stajich J.E."/>
            <person name="Bonito G."/>
        </authorList>
    </citation>
    <scope>NUCLEOTIDE SEQUENCE</scope>
    <source>
        <strain evidence="8">NVP1</strain>
    </source>
</reference>
<dbReference type="InterPro" id="IPR050164">
    <property type="entry name" value="Peptidase_C19"/>
</dbReference>
<organism evidence="8 9">
    <name type="scientific">Podila minutissima</name>
    <dbReference type="NCBI Taxonomy" id="64525"/>
    <lineage>
        <taxon>Eukaryota</taxon>
        <taxon>Fungi</taxon>
        <taxon>Fungi incertae sedis</taxon>
        <taxon>Mucoromycota</taxon>
        <taxon>Mortierellomycotina</taxon>
        <taxon>Mortierellomycetes</taxon>
        <taxon>Mortierellales</taxon>
        <taxon>Mortierellaceae</taxon>
        <taxon>Podila</taxon>
    </lineage>
</organism>
<dbReference type="Gene3D" id="3.90.70.10">
    <property type="entry name" value="Cysteine proteinases"/>
    <property type="match status" value="1"/>
</dbReference>
<feature type="region of interest" description="Disordered" evidence="5">
    <location>
        <begin position="2272"/>
        <end position="2312"/>
    </location>
</feature>
<keyword evidence="9" id="KW-1185">Reference proteome</keyword>
<dbReference type="InterPro" id="IPR001394">
    <property type="entry name" value="Peptidase_C19_UCH"/>
</dbReference>
<evidence type="ECO:0000256" key="4">
    <source>
        <dbReference type="ARBA" id="ARBA00022801"/>
    </source>
</evidence>
<dbReference type="GO" id="GO:0004843">
    <property type="term" value="F:cysteine-type deubiquitinase activity"/>
    <property type="evidence" value="ECO:0007669"/>
    <property type="project" value="InterPro"/>
</dbReference>
<dbReference type="CDD" id="cd02659">
    <property type="entry name" value="peptidase_C19C"/>
    <property type="match status" value="1"/>
</dbReference>
<dbReference type="InterPro" id="IPR055176">
    <property type="entry name" value="UBP24/USP9X/USP9Y_UBL"/>
</dbReference>
<dbReference type="Pfam" id="PF12030">
    <property type="entry name" value="DUF3517"/>
    <property type="match status" value="1"/>
</dbReference>
<dbReference type="PROSITE" id="PS00973">
    <property type="entry name" value="USP_2"/>
    <property type="match status" value="1"/>
</dbReference>
<keyword evidence="3" id="KW-0833">Ubl conjugation pathway</keyword>
<sequence>MTTANPKNLESKLQPTQSTGDDPDDTRNITPEQAIKDGSSKVGHPSDAQMSIDEPTHDDQGAPPELPPPPAYQPRDMNKNMPHIENVLYPGEQSEGTLEDVNRKWHESPGNGSDVVGHSSGDDYSDEDDLGAEDDELEDDQYFEDDDYSDDIQEIDDLARPKDTYDYGAHGPYLKPHQHAGHVRKLGPSHIQRKRPLLLKTSSDLRLETNPIPTVDPSTATAEQQFFLVCNDVTRQMHQGDVPQVFQGVKTAMDQAIERRKDDAPEDTQQHSPTQLRILESTFFGVWAKLLLERRPGPHPGPIIEYLREFIELGCLIIQQDSDLPETYAQALAMMLEPGDLEIYRRPKRPARLSHERVARFSDYSEYGLDDELSPLQQEFQRLFVTVGGMEACLGAIENQVEDLERSDAKLKTVMLLLTLISRSQLLARESDQSTTAGDDFTKRLTTAILGYFPDHLDGFKSVNKSAILNIISLVGQFLIENHRSPILSPDFHHETDFDYDFEQDPISRSNVSEIKYSDFRLEMAVRLMKTTRLDLRLAGLIELKEVLVRIQRLQQNRSRLRRRSDSDMDVVEADKKPIEHLCFRLQNMQIVGHIFGSNIHLEIVQRSTDVLVFLVQTKVFTIGDLDLIWASVGGNQHRSIVYGVYQVLSDLSSKLPQEYLRHLFNKLQTATLGNWDQQLVDLARSMFLSMVQRAKYNPEEGNISLIPFLTLLNVLRAATPSYSREDPSVAPAAVSPDVLANIVSLLADGIRVGPLPQDRKILVEHCIHDLKTNHPGAFWGLQVIQQIFEQHFSNTDSSALQFYKQTCSSLPDLFIADLKIYANSMKKQPPTPSPTVSSFVSLSTQLSLQEYFKNVQLRSRFSFLKAMARMFAPFWSSTDLADTLWTCFIADPIGPLEQDEAFLCLEGINDVKYAEYVYQTLLPGLDVPTITEKGWACLRQYFLWTNWHRNNVNVSLRNDSINGSGQIILVLAPMQGMDLIWKVALHAQSPNVGLQATDFLSQLIKSYPEQDDMAQSTEAVRVFREGLVETCVGYLVASSERLSNVDPMELNEVSLEFERCIGILKAFLAACNSEMTDGSSRPDIHGTLDEDVMLTLKINASNSHFQLSAHPSGTLSTLRRSIAVRLGCSDPEDIRIFYHGKDFSISIDHKTLEELNVESGQTFLASKRPTSNIFRQMSVQKHLPTDLLLKPGFFEHIRQILLLDEKYASQAWDIVTRLPTSPVLLQSFQNLKGDVDWNVLLDARSPFLLLYSLQILNSLIKEDQLQDSQDQKWTKRFVELGGQQYLTTLLMSNSGLGSSNTSPTARKALGLMLKVLVRLADSSEIESESLSMSGLTVPVFISKLVAEILTSAARAGSHSPNDQSIVLNATSLISHFCAGPLGWQYFQACPDIRSLIFVSMVKSDSAQIRQIVLEMGRKFCMQSTATEGTTSPVIFFLDILQSFLPLSKEYESNCSELFGFFEAVAREAARYCSEEYFKNLYTKLMETIINHPTSENSSSFKEDTVMVGMLKVATAMINTDPRLKRLDTDFKIIDYVFDECLFPQMPGPELDTSSKPVAAKCQSDASRAAAFEFLEESTRSTLETLCYVVKKTHEHFQREHDMADLWGYDPQSFKKARCGFVGLQNLGATCYVNSIVQQFFMNKDFRKGILDAPTDESDSNRNDTLLYQLQLLFGNLQESMRRSYNAHGFCYAYKDWDGNPMNVAVQMDVDEFFNILFDRLESSVKSTPQEELFKKQYGGKLVQQIKSKDCEHISEREDSFFSIQCEVKNKKSLEESLQLYVQGEILDGDNKYKCSSCDKHVDAIKRACIKELPQNLILHLKRFDYDMDTMRRIKINDRFEFPTRLDMEPYTLDYLTRKEQAQEGGVSSPSTHLPEHSAAFQYNLVGVLVHTGTADSGHYYSYIKDRSLEGATSDQGAENTLWYHFNDSKVEEFDPSEIPFKAFGGPEYIPSESPYLKSSPRLTTKPYSAYMLFYERADAPRPKLSMAIESKVPADIKDVVVKENIILMKDIAVFDRLYYQFVWDLFHMYESLPQDDQALVGLDEQPESLSMRYGLDFFFTVLIHARDVDQELQRWVRFLSSLLSRYPKGCSDILYQLTQHPVLFSSVLMYCPINQVREAVVDLVFESLHELQQDKESYGLVGMGDASAEELGEDGWYCAIGSPVFEMITYLLKLLPDARTNWRNFDEYFKLMYNITQLGRAERVAMIKMGYVAELVEFYISDEKFDFKKKKMGDKFTKPAFQFLLLTVQELVCTCDPVRSYQLLQEQTGHGTNVHRGASSDSSSSTSSALSSPSSEDYASKDDMLPSSAEPTPVLSKADLAALYFSQGIQATNEHTALTIKKMVADRVDGAIISKIVCHLAAHDYLGTKLLESLANNLDYGHEDRCGVILQVFKDVVQIEDDLLERRVEFILGQVTKFLEMSPHGASAYDCLEFFRAITDYTQCGRFAQAWLLRNSRAWLQELLIVQADSETRARTRLFYMELLGSERAFNGWTDEEAASASSEHFVSLLQILSGLPNLLAHLQNQPRGEYDECGWRFVDYFRMLTDLVRGDRERDLFYHSWKPFLEVLSRLDSQQLNLDYDKKEMMVFWNRIMNDNIERNSSLAVYKPVGTVLRKFYVCLQNNAVNMQFHREVLPIYFGLVLRFSYLSTPFLQDWVQCHNFTWALGAMKWGAFSHHCPQELTHLLEYTLLEFPQYREECWRQLPSPEAPRFHFYFAMMARALFDPGNEISGTLFFRHGGLNHMTEAMRLADQGTVTNENEFYNVDALSLLCDYLTRMHVCHNTPSFAFAMDHWSNIDTCIEILLGNLSFSTPRPVYQASIEILQEIVKEARSIQTLPTLEALDTSHCRWRDAYEAGPKQSEVQTVFGGLRSPFCQYGALEAPQVMSGVGIAPVRIGPVILVHPELLMTMSALPPSLLDDWYLPYWELARLICKLDGSHNKHKVIELAALLAMEQLAVGSLIHFEVLCEAAEQAEKDADVALSLQNPYVTMFVERFLNRTLYLDLKEHHLAAGARLIGQVATYMDKAAVDFLTPERLVRIESILESQSEGEEASSTLAEVDLQHIVTCLQNFKMLGLESKDDKTFETLSRLYDRIRLAVVCAPAPYSTLLSGLLQLAPQEDKEVDESGDSTLNEGTSSSGGGAGSIKDLSANTSAEDIVVLSPGPNAATTVTDEDVNMVAVATLGGGHELVVEETKAGSAGELKDEEKEEVKKAGLKTDEPEVVAEV</sequence>
<name>A0A9P5SJI8_9FUNG</name>
<evidence type="ECO:0000259" key="7">
    <source>
        <dbReference type="PROSITE" id="PS50235"/>
    </source>
</evidence>
<dbReference type="InterPro" id="IPR029071">
    <property type="entry name" value="Ubiquitin-like_domsf"/>
</dbReference>
<feature type="compositionally biased region" description="Basic and acidic residues" evidence="5">
    <location>
        <begin position="3196"/>
        <end position="3221"/>
    </location>
</feature>
<dbReference type="InterPro" id="IPR000626">
    <property type="entry name" value="Ubiquitin-like_dom"/>
</dbReference>
<proteinExistence type="predicted"/>
<dbReference type="Pfam" id="PF00443">
    <property type="entry name" value="UCH"/>
    <property type="match status" value="1"/>
</dbReference>
<dbReference type="PANTHER" id="PTHR24006">
    <property type="entry name" value="UBIQUITIN CARBOXYL-TERMINAL HYDROLASE"/>
    <property type="match status" value="1"/>
</dbReference>
<dbReference type="FunFam" id="3.90.70.10:FF:000022">
    <property type="entry name" value="Ubiquitin carboxyl-terminal hydrolase 24"/>
    <property type="match status" value="1"/>
</dbReference>
<keyword evidence="2" id="KW-0645">Protease</keyword>
<feature type="domain" description="USP" evidence="7">
    <location>
        <begin position="1622"/>
        <end position="1978"/>
    </location>
</feature>
<evidence type="ECO:0000256" key="2">
    <source>
        <dbReference type="ARBA" id="ARBA00022670"/>
    </source>
</evidence>
<feature type="region of interest" description="Disordered" evidence="5">
    <location>
        <begin position="3196"/>
        <end position="3228"/>
    </location>
</feature>